<comment type="caution">
    <text evidence="3">The sequence shown here is derived from an EMBL/GenBank/DDBJ whole genome shotgun (WGS) entry which is preliminary data.</text>
</comment>
<dbReference type="PANTHER" id="PTHR11487">
    <property type="entry name" value="THIOESTERASE"/>
    <property type="match status" value="1"/>
</dbReference>
<dbReference type="Pfam" id="PF00975">
    <property type="entry name" value="Thioesterase"/>
    <property type="match status" value="1"/>
</dbReference>
<protein>
    <submittedName>
        <fullName evidence="3">Surfactin synthase thioesterase subunit</fullName>
    </submittedName>
</protein>
<dbReference type="PANTHER" id="PTHR11487:SF0">
    <property type="entry name" value="S-ACYL FATTY ACID SYNTHASE THIOESTERASE, MEDIUM CHAIN"/>
    <property type="match status" value="1"/>
</dbReference>
<evidence type="ECO:0000259" key="2">
    <source>
        <dbReference type="Pfam" id="PF00975"/>
    </source>
</evidence>
<sequence length="237" mass="27678">MDRIRLFCLPYAGGSAQFYMNWKNYLSPEIELYPIELAGRGKRYTDPIKNSIEEIVDDIYEKVKNEIDKMPYMLFGHSMGSLIAFELSHKLIAKNHLEPFNIFISGRKAPRITANSKSYELSDDNFKELIFNMGGTPMEILNSPNFEELFLPILRSDFKAVETYIYQEKNQKLNSMLSLMYGNYDEIDIKEITPWKEETSKDTKVYEFLGGHFFIQNNIVEITNIINKTANDYLKKI</sequence>
<organism evidence="3 4">
    <name type="scientific">Sporosarcina limicola</name>
    <dbReference type="NCBI Taxonomy" id="34101"/>
    <lineage>
        <taxon>Bacteria</taxon>
        <taxon>Bacillati</taxon>
        <taxon>Bacillota</taxon>
        <taxon>Bacilli</taxon>
        <taxon>Bacillales</taxon>
        <taxon>Caryophanaceae</taxon>
        <taxon>Sporosarcina</taxon>
    </lineage>
</organism>
<gene>
    <name evidence="3" type="ORF">H4683_003968</name>
</gene>
<dbReference type="SUPFAM" id="SSF53474">
    <property type="entry name" value="alpha/beta-Hydrolases"/>
    <property type="match status" value="1"/>
</dbReference>
<dbReference type="InterPro" id="IPR012223">
    <property type="entry name" value="TEII"/>
</dbReference>
<accession>A0A927MPY9</accession>
<evidence type="ECO:0000256" key="1">
    <source>
        <dbReference type="ARBA" id="ARBA00007169"/>
    </source>
</evidence>
<dbReference type="AlphaFoldDB" id="A0A927MPY9"/>
<dbReference type="Proteomes" id="UP000658225">
    <property type="component" value="Unassembled WGS sequence"/>
</dbReference>
<dbReference type="EMBL" id="JADBEL010000038">
    <property type="protein sequence ID" value="MBE1556842.1"/>
    <property type="molecule type" value="Genomic_DNA"/>
</dbReference>
<proteinExistence type="inferred from homology"/>
<dbReference type="GO" id="GO:0008610">
    <property type="term" value="P:lipid biosynthetic process"/>
    <property type="evidence" value="ECO:0007669"/>
    <property type="project" value="TreeGrafter"/>
</dbReference>
<dbReference type="RefSeq" id="WP_192600456.1">
    <property type="nucleotide sequence ID" value="NZ_JADBEL010000038.1"/>
</dbReference>
<keyword evidence="4" id="KW-1185">Reference proteome</keyword>
<name>A0A927MPY9_9BACL</name>
<feature type="domain" description="Thioesterase" evidence="2">
    <location>
        <begin position="5"/>
        <end position="228"/>
    </location>
</feature>
<dbReference type="InterPro" id="IPR001031">
    <property type="entry name" value="Thioesterase"/>
</dbReference>
<evidence type="ECO:0000313" key="3">
    <source>
        <dbReference type="EMBL" id="MBE1556842.1"/>
    </source>
</evidence>
<evidence type="ECO:0000313" key="4">
    <source>
        <dbReference type="Proteomes" id="UP000658225"/>
    </source>
</evidence>
<dbReference type="Gene3D" id="3.40.50.1820">
    <property type="entry name" value="alpha/beta hydrolase"/>
    <property type="match status" value="1"/>
</dbReference>
<reference evidence="3" key="1">
    <citation type="submission" date="2020-10" db="EMBL/GenBank/DDBJ databases">
        <title>Genomic Encyclopedia of Type Strains, Phase IV (KMG-IV): sequencing the most valuable type-strain genomes for metagenomic binning, comparative biology and taxonomic classification.</title>
        <authorList>
            <person name="Goeker M."/>
        </authorList>
    </citation>
    <scope>NUCLEOTIDE SEQUENCE</scope>
    <source>
        <strain evidence="3">DSM 13886</strain>
    </source>
</reference>
<dbReference type="InterPro" id="IPR029058">
    <property type="entry name" value="AB_hydrolase_fold"/>
</dbReference>
<comment type="similarity">
    <text evidence="1">Belongs to the thioesterase family.</text>
</comment>